<dbReference type="EMBL" id="FOBL01000009">
    <property type="protein sequence ID" value="SEL75590.1"/>
    <property type="molecule type" value="Genomic_DNA"/>
</dbReference>
<gene>
    <name evidence="8" type="primary">licA</name>
    <name evidence="8" type="ORF">APU01nite_11850</name>
    <name evidence="9" type="ORF">SAMN04488100_10963</name>
</gene>
<dbReference type="AlphaFoldDB" id="A0A1H7SSI5"/>
<dbReference type="Pfam" id="PF02255">
    <property type="entry name" value="PTS_IIA"/>
    <property type="match status" value="1"/>
</dbReference>
<sequence>MNDRMNEIAFEIILYAGNGKSSAMEAIQEAKDGNFEEADQKIKEAGEELSKAHGVQTELLQEEAKGNGAGVNVILVHSQDHLMTAMTLRDMAVEIIELHRLRQEVR</sequence>
<keyword evidence="2" id="KW-0762">Sugar transport</keyword>
<feature type="modified residue" description="Phosphohistidine; by HPr" evidence="7">
    <location>
        <position position="77"/>
    </location>
</feature>
<dbReference type="CDD" id="cd00215">
    <property type="entry name" value="PTS_IIA_lac"/>
    <property type="match status" value="1"/>
</dbReference>
<dbReference type="PROSITE" id="PS51095">
    <property type="entry name" value="PTS_EIIA_TYPE_3"/>
    <property type="match status" value="1"/>
</dbReference>
<reference evidence="8 11" key="2">
    <citation type="submission" date="2019-07" db="EMBL/GenBank/DDBJ databases">
        <title>Whole genome shotgun sequence of Alkalibacterium putridalgicola NBRC 103243.</title>
        <authorList>
            <person name="Hosoyama A."/>
            <person name="Uohara A."/>
            <person name="Ohji S."/>
            <person name="Ichikawa N."/>
        </authorList>
    </citation>
    <scope>NUCLEOTIDE SEQUENCE [LARGE SCALE GENOMIC DNA]</scope>
    <source>
        <strain evidence="8 11">NBRC 103243</strain>
    </source>
</reference>
<dbReference type="SUPFAM" id="SSF46973">
    <property type="entry name" value="Enzyme IIa from lactose specific PTS, IIa-lac"/>
    <property type="match status" value="1"/>
</dbReference>
<evidence type="ECO:0000313" key="10">
    <source>
        <dbReference type="Proteomes" id="UP000198548"/>
    </source>
</evidence>
<feature type="active site" description="Tele-phosphohistidine intermediate" evidence="5">
    <location>
        <position position="77"/>
    </location>
</feature>
<organism evidence="9 10">
    <name type="scientific">Alkalibacterium putridalgicola</name>
    <dbReference type="NCBI Taxonomy" id="426703"/>
    <lineage>
        <taxon>Bacteria</taxon>
        <taxon>Bacillati</taxon>
        <taxon>Bacillota</taxon>
        <taxon>Bacilli</taxon>
        <taxon>Lactobacillales</taxon>
        <taxon>Carnobacteriaceae</taxon>
        <taxon>Alkalibacterium</taxon>
    </lineage>
</organism>
<accession>A0A1H7SSI5</accession>
<comment type="cofactor">
    <cofactor evidence="6">
        <name>Mg(2+)</name>
        <dbReference type="ChEBI" id="CHEBI:18420"/>
    </cofactor>
    <text evidence="6">Binds 1 Mg(2+) ion per trimer.</text>
</comment>
<evidence type="ECO:0000256" key="7">
    <source>
        <dbReference type="PROSITE-ProRule" id="PRU00418"/>
    </source>
</evidence>
<dbReference type="PIRSF" id="PIRSF000699">
    <property type="entry name" value="PTS_IILac_III"/>
    <property type="match status" value="1"/>
</dbReference>
<evidence type="ECO:0000256" key="5">
    <source>
        <dbReference type="PIRSR" id="PIRSR000699-1"/>
    </source>
</evidence>
<dbReference type="Proteomes" id="UP000321425">
    <property type="component" value="Unassembled WGS sequence"/>
</dbReference>
<evidence type="ECO:0000256" key="1">
    <source>
        <dbReference type="ARBA" id="ARBA00022448"/>
    </source>
</evidence>
<keyword evidence="6" id="KW-0479">Metal-binding</keyword>
<evidence type="ECO:0000313" key="9">
    <source>
        <dbReference type="EMBL" id="SEL75590.1"/>
    </source>
</evidence>
<keyword evidence="4" id="KW-0598">Phosphotransferase system</keyword>
<dbReference type="EMBL" id="BJUX01000011">
    <property type="protein sequence ID" value="GEK89146.1"/>
    <property type="molecule type" value="Genomic_DNA"/>
</dbReference>
<dbReference type="GO" id="GO:0016740">
    <property type="term" value="F:transferase activity"/>
    <property type="evidence" value="ECO:0007669"/>
    <property type="project" value="UniProtKB-KW"/>
</dbReference>
<dbReference type="InterPro" id="IPR036542">
    <property type="entry name" value="PTS_IIA_lac/cel_sf"/>
</dbReference>
<evidence type="ECO:0000256" key="6">
    <source>
        <dbReference type="PIRSR" id="PIRSR000699-2"/>
    </source>
</evidence>
<dbReference type="Proteomes" id="UP000198548">
    <property type="component" value="Unassembled WGS sequence"/>
</dbReference>
<dbReference type="STRING" id="426703.SAMN04488100_10963"/>
<evidence type="ECO:0000256" key="3">
    <source>
        <dbReference type="ARBA" id="ARBA00022679"/>
    </source>
</evidence>
<protein>
    <submittedName>
        <fullName evidence="8">Lichenan-specific phosphotransferase enzyme IIA component</fullName>
    </submittedName>
    <submittedName>
        <fullName evidence="9">PTS system, cellobiose-specific IIA component</fullName>
    </submittedName>
</protein>
<dbReference type="GO" id="GO:0009401">
    <property type="term" value="P:phosphoenolpyruvate-dependent sugar phosphotransferase system"/>
    <property type="evidence" value="ECO:0007669"/>
    <property type="project" value="UniProtKB-KW"/>
</dbReference>
<keyword evidence="6" id="KW-0460">Magnesium</keyword>
<evidence type="ECO:0000256" key="4">
    <source>
        <dbReference type="ARBA" id="ARBA00022683"/>
    </source>
</evidence>
<reference evidence="9 10" key="1">
    <citation type="submission" date="2016-10" db="EMBL/GenBank/DDBJ databases">
        <authorList>
            <person name="de Groot N.N."/>
        </authorList>
    </citation>
    <scope>NUCLEOTIDE SEQUENCE [LARGE SCALE GENOMIC DNA]</scope>
    <source>
        <strain evidence="9 10">DSM 19182</strain>
    </source>
</reference>
<feature type="binding site" evidence="6">
    <location>
        <position position="80"/>
    </location>
    <ligand>
        <name>Mg(2+)</name>
        <dbReference type="ChEBI" id="CHEBI:18420"/>
        <note>ligand shared between all trimeric partners</note>
    </ligand>
</feature>
<keyword evidence="3" id="KW-0808">Transferase</keyword>
<keyword evidence="11" id="KW-1185">Reference proteome</keyword>
<dbReference type="Gene3D" id="1.20.58.80">
    <property type="entry name" value="Phosphotransferase system, lactose/cellobiose-type IIA subunit"/>
    <property type="match status" value="1"/>
</dbReference>
<dbReference type="PANTHER" id="PTHR34382:SF7">
    <property type="entry name" value="PTS SYSTEM N,N'-DIACETYLCHITOBIOSE-SPECIFIC EIIA COMPONENT"/>
    <property type="match status" value="1"/>
</dbReference>
<keyword evidence="1" id="KW-0813">Transport</keyword>
<evidence type="ECO:0000313" key="8">
    <source>
        <dbReference type="EMBL" id="GEK89146.1"/>
    </source>
</evidence>
<dbReference type="RefSeq" id="WP_218142331.1">
    <property type="nucleotide sequence ID" value="NZ_BJUX01000011.1"/>
</dbReference>
<name>A0A1H7SSI5_9LACT</name>
<proteinExistence type="predicted"/>
<evidence type="ECO:0000313" key="11">
    <source>
        <dbReference type="Proteomes" id="UP000321425"/>
    </source>
</evidence>
<dbReference type="GO" id="GO:0046872">
    <property type="term" value="F:metal ion binding"/>
    <property type="evidence" value="ECO:0007669"/>
    <property type="project" value="UniProtKB-KW"/>
</dbReference>
<dbReference type="InterPro" id="IPR003188">
    <property type="entry name" value="PTS_IIA_lac/cel"/>
</dbReference>
<dbReference type="PANTHER" id="PTHR34382">
    <property type="entry name" value="PTS SYSTEM N,N'-DIACETYLCHITOBIOSE-SPECIFIC EIIA COMPONENT"/>
    <property type="match status" value="1"/>
</dbReference>
<evidence type="ECO:0000256" key="2">
    <source>
        <dbReference type="ARBA" id="ARBA00022597"/>
    </source>
</evidence>